<proteinExistence type="predicted"/>
<feature type="compositionally biased region" description="Basic and acidic residues" evidence="1">
    <location>
        <begin position="9"/>
        <end position="18"/>
    </location>
</feature>
<protein>
    <recommendedName>
        <fullName evidence="4">Retrotransposon gag domain-containing protein</fullName>
    </recommendedName>
</protein>
<feature type="compositionally biased region" description="Low complexity" evidence="1">
    <location>
        <begin position="89"/>
        <end position="109"/>
    </location>
</feature>
<organism evidence="2 3">
    <name type="scientific">Megaselia scalaris</name>
    <name type="common">Humpbacked fly</name>
    <name type="synonym">Phora scalaris</name>
    <dbReference type="NCBI Taxonomy" id="36166"/>
    <lineage>
        <taxon>Eukaryota</taxon>
        <taxon>Metazoa</taxon>
        <taxon>Ecdysozoa</taxon>
        <taxon>Arthropoda</taxon>
        <taxon>Hexapoda</taxon>
        <taxon>Insecta</taxon>
        <taxon>Pterygota</taxon>
        <taxon>Neoptera</taxon>
        <taxon>Endopterygota</taxon>
        <taxon>Diptera</taxon>
        <taxon>Brachycera</taxon>
        <taxon>Muscomorpha</taxon>
        <taxon>Platypezoidea</taxon>
        <taxon>Phoridae</taxon>
        <taxon>Megaseliini</taxon>
        <taxon>Megaselia</taxon>
    </lineage>
</organism>
<feature type="compositionally biased region" description="Polar residues" evidence="1">
    <location>
        <begin position="23"/>
        <end position="32"/>
    </location>
</feature>
<evidence type="ECO:0000313" key="3">
    <source>
        <dbReference type="Proteomes" id="UP000015102"/>
    </source>
</evidence>
<evidence type="ECO:0000313" key="2">
    <source>
        <dbReference type="EnsemblMetazoa" id="MESCA001783-PA"/>
    </source>
</evidence>
<evidence type="ECO:0008006" key="4">
    <source>
        <dbReference type="Google" id="ProtNLM"/>
    </source>
</evidence>
<feature type="region of interest" description="Disordered" evidence="1">
    <location>
        <begin position="1"/>
        <end position="122"/>
    </location>
</feature>
<dbReference type="HOGENOM" id="CLU_628966_0_0_1"/>
<keyword evidence="3" id="KW-1185">Reference proteome</keyword>
<dbReference type="Proteomes" id="UP000015102">
    <property type="component" value="Unassembled WGS sequence"/>
</dbReference>
<dbReference type="OMA" id="LEESMEC"/>
<sequence length="436" mass="52498">MSLLLKQNSSEKSKEKDSNSTSVNLLSNQMNLNKKIDYQKYRSSKKSKSKSHRYESESDCSNASNKPFDRNPPNFPDPRRSHNRRNRVIRNLSTSESESDSLSDFSENELPQRRHSRRINRPAQKCEMDKWKIKFVQGNGIKFLKKVDQLQKAYDYDDDTVLKHFYLLLDGHALEWYWQFSDQFQVSSLSQLKREFSRVFRPRESDMSLISAMYNRKQRQDTFEKFYNDIVDMNFSLKNPLSDRQIIEIIRTNMDDEIRQRMFTFKTRDRIKFFHKANQAFLDVCQMKEKRKNFNEYRQQNRRIHEIDFEDLSQLEIEEITTKLNKLKNDRPERKCYNCHLLIQQVQNSIMEKIRLAYERNEKRYNLRVRKPLWKVGQIVFRRLFPQSSMIKNFNAKFSPKFAKSRIKEILANNRLLLEDLNGKEIGVFHSKDVKT</sequence>
<reference evidence="2" key="2">
    <citation type="submission" date="2015-06" db="UniProtKB">
        <authorList>
            <consortium name="EnsemblMetazoa"/>
        </authorList>
    </citation>
    <scope>IDENTIFICATION</scope>
</reference>
<name>T1GEL5_MEGSC</name>
<dbReference type="EMBL" id="CAQQ02389639">
    <property type="status" value="NOT_ANNOTATED_CDS"/>
    <property type="molecule type" value="Genomic_DNA"/>
</dbReference>
<dbReference type="EMBL" id="CAQQ02389638">
    <property type="status" value="NOT_ANNOTATED_CDS"/>
    <property type="molecule type" value="Genomic_DNA"/>
</dbReference>
<evidence type="ECO:0000256" key="1">
    <source>
        <dbReference type="SAM" id="MobiDB-lite"/>
    </source>
</evidence>
<dbReference type="EnsemblMetazoa" id="MESCA001783-RA">
    <property type="protein sequence ID" value="MESCA001783-PA"/>
    <property type="gene ID" value="MESCA001783"/>
</dbReference>
<accession>T1GEL5</accession>
<dbReference type="AlphaFoldDB" id="T1GEL5"/>
<feature type="compositionally biased region" description="Basic residues" evidence="1">
    <location>
        <begin position="42"/>
        <end position="51"/>
    </location>
</feature>
<reference evidence="3" key="1">
    <citation type="submission" date="2013-02" db="EMBL/GenBank/DDBJ databases">
        <authorList>
            <person name="Hughes D."/>
        </authorList>
    </citation>
    <scope>NUCLEOTIDE SEQUENCE</scope>
    <source>
        <strain>Durham</strain>
        <strain evidence="3">NC isolate 2 -- Noor lab</strain>
    </source>
</reference>